<keyword evidence="1" id="KW-0732">Signal</keyword>
<comment type="caution">
    <text evidence="2">The sequence shown here is derived from an EMBL/GenBank/DDBJ whole genome shotgun (WGS) entry which is preliminary data.</text>
</comment>
<organism evidence="2 3">
    <name type="scientific">Mycteria americana</name>
    <name type="common">Wood stork</name>
    <dbReference type="NCBI Taxonomy" id="33587"/>
    <lineage>
        <taxon>Eukaryota</taxon>
        <taxon>Metazoa</taxon>
        <taxon>Chordata</taxon>
        <taxon>Craniata</taxon>
        <taxon>Vertebrata</taxon>
        <taxon>Euteleostomi</taxon>
        <taxon>Archelosauria</taxon>
        <taxon>Archosauria</taxon>
        <taxon>Dinosauria</taxon>
        <taxon>Saurischia</taxon>
        <taxon>Theropoda</taxon>
        <taxon>Coelurosauria</taxon>
        <taxon>Aves</taxon>
        <taxon>Neognathae</taxon>
        <taxon>Neoaves</taxon>
        <taxon>Aequornithes</taxon>
        <taxon>Ciconiiformes</taxon>
        <taxon>Ciconiidae</taxon>
        <taxon>Mycteria</taxon>
    </lineage>
</organism>
<dbReference type="EMBL" id="JAUNZN010000009">
    <property type="protein sequence ID" value="KAK4815575.1"/>
    <property type="molecule type" value="Genomic_DNA"/>
</dbReference>
<accession>A0AAN7NH13</accession>
<name>A0AAN7NH13_MYCAM</name>
<proteinExistence type="predicted"/>
<reference evidence="2 3" key="1">
    <citation type="journal article" date="2023" name="J. Hered.">
        <title>Chromosome-level genome of the wood stork (Mycteria americana) provides insight into avian chromosome evolution.</title>
        <authorList>
            <person name="Flamio R. Jr."/>
            <person name="Ramstad K.M."/>
        </authorList>
    </citation>
    <scope>NUCLEOTIDE SEQUENCE [LARGE SCALE GENOMIC DNA]</scope>
    <source>
        <strain evidence="2">JAX WOST 10</strain>
    </source>
</reference>
<evidence type="ECO:0000256" key="1">
    <source>
        <dbReference type="SAM" id="SignalP"/>
    </source>
</evidence>
<sequence>MALAIVLMHSVDLAFVSLTCYVCEAVVQQDIQGNSLHATSFPPLRDRLLKGHWCSVFWLFCSPAPLEEHFWRWPFNGMENHSESWQVYKDEKEEVTANIKEAACCLYETKENQLEAGAWRMQVADLIDVALQKAERLPEQWLDLCPPSTWKGTRFQGDAASAPPVRRSRGSENHRMLWIGRDLYRSSSPTPLQEQGHLQLDQVAQSPIQPDLECFQGWGLHYLSGQLVPVPHHPHVLKGHNKVSPKSSLLQAEQPQLSQPVLVGEVLQPSDHFRGPPLNPIQQIHVLVLRAPELDAVLQVRSHQSGVEGQNHLPRPAGHASFDAARDTVGLLGCERTLSAHVQLFIHQYLQVLFCRAALDHIIPQSVLKLRIAPTQDPALGLVEPHELHTGPLLQLVQVPLNAIPSFWHVNCTTQLGVICKLAEGALNLTVNVIDENIEQYWSQYGPLRDTTPIDRYPLDVIIQPIPYPLNSPPINFVVTNLIFPYSGRGFTPPVPNVLSIDSGGKPFLLFFASLAKFSSSCTLAFLTPSLHKWAASLYSSQVTRPCFHCLCSSLLLFSLTSMSRFSHASLFPSLPDFLHLGTESSCALWKASLKICQLCSAPLSPRTISQGVLLTNSLKSWKFAFLKFKVLTIFLTCPISLRTVNATNARSLQPRLPPALTSLMSSLALVTIRSSIASPRVETSGETGGKELCPDGCHDHYSYLDLVSAKRSSSPPCVPWSEALPLSPACQGPTAGHEQEGILLAQPCCCAATSRDGCCRSRICGRRGALSAVAGTLDSVVKVTASISERISLGITCMMSDTLSPTIYSGKKGAVHVSQKCGYGAGSGEKRGVTGRDYSPTPADLQGRQVLTLRTSLPRVTRTPWPAWPVPSREKLPLRSVSEVPVKAVECFSSPAEFLRTRGNGLKLRQGRFRLDIRKFYFTERVIKHWNRLPREVVESPSLEVFKGRLDETLESSQRNYTKQKETEDCLAGGERAARSEEVFHPCRSALAMVSHALEMWVKIHSPQVSPRCACGWVKRPCRKHSVLDAPPGQGCGLRLLLWAQAPGRWGVLSECYIDVLVPLDETAFLGMQRAGAVQRESACGAGRRQRSRKCRKAFLMIPLCWFARVMRELIELGKADGFVERSAPGCRDCCLCTKKWLGVSRVSVKVATASRTWWPGRAVAGADLGRRWCLHAVCGGAVAFPKPAASIRIATSVLGLLPGESPGTFPAAWCRAEKMSPAVAISVISLRLHKREAEGNPRTTGRCALESVRPATSRQDSKTIRARPYGGPIWVAKMLSHKRSSLPGVQHPISHTEPRYQFIPSFAQDRVLGGNSTKLANPMQLCWLAEKKDLDFMMAKL</sequence>
<feature type="signal peptide" evidence="1">
    <location>
        <begin position="1"/>
        <end position="25"/>
    </location>
</feature>
<evidence type="ECO:0000313" key="3">
    <source>
        <dbReference type="Proteomes" id="UP001333110"/>
    </source>
</evidence>
<gene>
    <name evidence="2" type="ORF">QYF61_004092</name>
</gene>
<protein>
    <submittedName>
        <fullName evidence="2">Uncharacterized protein</fullName>
    </submittedName>
</protein>
<dbReference type="Proteomes" id="UP001333110">
    <property type="component" value="Unassembled WGS sequence"/>
</dbReference>
<keyword evidence="3" id="KW-1185">Reference proteome</keyword>
<evidence type="ECO:0000313" key="2">
    <source>
        <dbReference type="EMBL" id="KAK4815575.1"/>
    </source>
</evidence>
<feature type="chain" id="PRO_5042833172" evidence="1">
    <location>
        <begin position="26"/>
        <end position="1343"/>
    </location>
</feature>